<dbReference type="KEGG" id="slau:SLA_2049"/>
<organism evidence="2 3">
    <name type="scientific">Streptomyces laurentii</name>
    <dbReference type="NCBI Taxonomy" id="39478"/>
    <lineage>
        <taxon>Bacteria</taxon>
        <taxon>Bacillati</taxon>
        <taxon>Actinomycetota</taxon>
        <taxon>Actinomycetes</taxon>
        <taxon>Kitasatosporales</taxon>
        <taxon>Streptomycetaceae</taxon>
        <taxon>Streptomyces</taxon>
    </lineage>
</organism>
<reference evidence="2 3" key="1">
    <citation type="journal article" date="2016" name="Genome Announc.">
        <title>Complete Genome Sequence of Thiostrepton-Producing Streptomyces laurentii ATCC 31255.</title>
        <authorList>
            <person name="Doi K."/>
            <person name="Fujino Y."/>
            <person name="Nagayoshi Y."/>
            <person name="Ohshima T."/>
            <person name="Ogata S."/>
        </authorList>
    </citation>
    <scope>NUCLEOTIDE SEQUENCE [LARGE SCALE GENOMIC DNA]</scope>
    <source>
        <strain evidence="2 3">ATCC 31255</strain>
    </source>
</reference>
<evidence type="ECO:0000256" key="1">
    <source>
        <dbReference type="SAM" id="MobiDB-lite"/>
    </source>
</evidence>
<dbReference type="RefSeq" id="WP_359878228.1">
    <property type="nucleotide sequence ID" value="NZ_JBEYHT010000027.1"/>
</dbReference>
<evidence type="ECO:0000313" key="2">
    <source>
        <dbReference type="EMBL" id="BAU82986.1"/>
    </source>
</evidence>
<name>A0A160NXZ1_STRLU</name>
<feature type="compositionally biased region" description="Gly residues" evidence="1">
    <location>
        <begin position="1"/>
        <end position="14"/>
    </location>
</feature>
<evidence type="ECO:0000313" key="3">
    <source>
        <dbReference type="Proteomes" id="UP000217676"/>
    </source>
</evidence>
<sequence>MKLTNGAGGPGRSGGAVAEGVPDQVVYGDGQETLHRKLTNTARATATDPRGGHVSGDQATATIVVEVKQEHGGYGRRTATRA</sequence>
<dbReference type="Proteomes" id="UP000217676">
    <property type="component" value="Chromosome"/>
</dbReference>
<accession>A0A160NXZ1</accession>
<dbReference type="EMBL" id="AP017424">
    <property type="protein sequence ID" value="BAU82986.1"/>
    <property type="molecule type" value="Genomic_DNA"/>
</dbReference>
<dbReference type="AlphaFoldDB" id="A0A160NXZ1"/>
<feature type="region of interest" description="Disordered" evidence="1">
    <location>
        <begin position="1"/>
        <end position="56"/>
    </location>
</feature>
<keyword evidence="3" id="KW-1185">Reference proteome</keyword>
<protein>
    <submittedName>
        <fullName evidence="2">HEAT repeat protein</fullName>
    </submittedName>
</protein>
<proteinExistence type="predicted"/>
<gene>
    <name evidence="2" type="ORF">SLA_2049</name>
</gene>